<organism evidence="2 3">
    <name type="scientific">Hypocrea virens (strain Gv29-8 / FGSC 10586)</name>
    <name type="common">Gliocladium virens</name>
    <name type="synonym">Trichoderma virens</name>
    <dbReference type="NCBI Taxonomy" id="413071"/>
    <lineage>
        <taxon>Eukaryota</taxon>
        <taxon>Fungi</taxon>
        <taxon>Dikarya</taxon>
        <taxon>Ascomycota</taxon>
        <taxon>Pezizomycotina</taxon>
        <taxon>Sordariomycetes</taxon>
        <taxon>Hypocreomycetidae</taxon>
        <taxon>Hypocreales</taxon>
        <taxon>Hypocreaceae</taxon>
        <taxon>Trichoderma</taxon>
    </lineage>
</organism>
<evidence type="ECO:0000313" key="2">
    <source>
        <dbReference type="EMBL" id="EHK23923.1"/>
    </source>
</evidence>
<keyword evidence="3" id="KW-1185">Reference proteome</keyword>
<dbReference type="OrthoDB" id="5416097at2759"/>
<protein>
    <recommendedName>
        <fullName evidence="4">HNH nuclease domain-containing protein</fullName>
    </recommendedName>
</protein>
<dbReference type="GeneID" id="25796971"/>
<feature type="region of interest" description="Disordered" evidence="1">
    <location>
        <begin position="1"/>
        <end position="37"/>
    </location>
</feature>
<gene>
    <name evidence="2" type="ORF">TRIVIDRAFT_67567</name>
</gene>
<name>G9MPX3_HYPVG</name>
<evidence type="ECO:0000313" key="3">
    <source>
        <dbReference type="Proteomes" id="UP000007115"/>
    </source>
</evidence>
<feature type="compositionally biased region" description="Basic and acidic residues" evidence="1">
    <location>
        <begin position="17"/>
        <end position="33"/>
    </location>
</feature>
<sequence length="368" mass="42032">MDLHTPALSEFPASKMGTEEDKKDLKCLGDRPKRAPTTSLLPMEEMDVRLRIIDVIREKLERWNGSETQLTYLQFSALLLMPLDFLMNLKESFPGSLQHDISVEYIQASLFFFMKGRTPGSVAASDADQDGSQGTSEATYRDAVERTKCRARDTHTCILTQSTLPDVSVCHFLPFSIGATEENMAYFKKCGFLMYAFSFGTDQYETARTMAEQRGWLDKAWNMVCLDRQLRAWWAEGYFALKYLETIQKSEIESIVQIQFYWMPRNGLDYGRECSIHQDVVERMLCTAPGRDGFTGGTTKSGQSLETGQIFEIIVSPEEAPKMRLVIDTQWAMIRLAALSGAVGHMDRLDKEYIDPWDEDDEHFKECI</sequence>
<dbReference type="InParanoid" id="G9MPX3"/>
<dbReference type="AlphaFoldDB" id="G9MPX3"/>
<dbReference type="VEuPathDB" id="FungiDB:TRIVIDRAFT_67567"/>
<reference evidence="2 3" key="1">
    <citation type="journal article" date="2011" name="Genome Biol.">
        <title>Comparative genome sequence analysis underscores mycoparasitism as the ancestral life style of Trichoderma.</title>
        <authorList>
            <person name="Kubicek C.P."/>
            <person name="Herrera-Estrella A."/>
            <person name="Seidl-Seiboth V."/>
            <person name="Martinez D.A."/>
            <person name="Druzhinina I.S."/>
            <person name="Thon M."/>
            <person name="Zeilinger S."/>
            <person name="Casas-Flores S."/>
            <person name="Horwitz B.A."/>
            <person name="Mukherjee P.K."/>
            <person name="Mukherjee M."/>
            <person name="Kredics L."/>
            <person name="Alcaraz L.D."/>
            <person name="Aerts A."/>
            <person name="Antal Z."/>
            <person name="Atanasova L."/>
            <person name="Cervantes-Badillo M.G."/>
            <person name="Challacombe J."/>
            <person name="Chertkov O."/>
            <person name="McCluskey K."/>
            <person name="Coulpier F."/>
            <person name="Deshpande N."/>
            <person name="von Doehren H."/>
            <person name="Ebbole D.J."/>
            <person name="Esquivel-Naranjo E.U."/>
            <person name="Fekete E."/>
            <person name="Flipphi M."/>
            <person name="Glaser F."/>
            <person name="Gomez-Rodriguez E.Y."/>
            <person name="Gruber S."/>
            <person name="Han C."/>
            <person name="Henrissat B."/>
            <person name="Hermosa R."/>
            <person name="Hernandez-Onate M."/>
            <person name="Karaffa L."/>
            <person name="Kosti I."/>
            <person name="Le Crom S."/>
            <person name="Lindquist E."/>
            <person name="Lucas S."/>
            <person name="Luebeck M."/>
            <person name="Luebeck P.S."/>
            <person name="Margeot A."/>
            <person name="Metz B."/>
            <person name="Misra M."/>
            <person name="Nevalainen H."/>
            <person name="Omann M."/>
            <person name="Packer N."/>
            <person name="Perrone G."/>
            <person name="Uresti-Rivera E.E."/>
            <person name="Salamov A."/>
            <person name="Schmoll M."/>
            <person name="Seiboth B."/>
            <person name="Shapiro H."/>
            <person name="Sukno S."/>
            <person name="Tamayo-Ramos J.A."/>
            <person name="Tisch D."/>
            <person name="Wiest A."/>
            <person name="Wilkinson H.H."/>
            <person name="Zhang M."/>
            <person name="Coutinho P.M."/>
            <person name="Kenerley C.M."/>
            <person name="Monte E."/>
            <person name="Baker S.E."/>
            <person name="Grigoriev I.V."/>
        </authorList>
    </citation>
    <scope>NUCLEOTIDE SEQUENCE [LARGE SCALE GENOMIC DNA]</scope>
    <source>
        <strain evidence="3">Gv29-8 / FGSC 10586</strain>
    </source>
</reference>
<dbReference type="Proteomes" id="UP000007115">
    <property type="component" value="Unassembled WGS sequence"/>
</dbReference>
<dbReference type="eggNOG" id="ENOG502RD9U">
    <property type="taxonomic scope" value="Eukaryota"/>
</dbReference>
<evidence type="ECO:0000256" key="1">
    <source>
        <dbReference type="SAM" id="MobiDB-lite"/>
    </source>
</evidence>
<accession>G9MPX3</accession>
<dbReference type="EMBL" id="ABDF02000005">
    <property type="protein sequence ID" value="EHK23923.1"/>
    <property type="molecule type" value="Genomic_DNA"/>
</dbReference>
<comment type="caution">
    <text evidence="2">The sequence shown here is derived from an EMBL/GenBank/DDBJ whole genome shotgun (WGS) entry which is preliminary data.</text>
</comment>
<evidence type="ECO:0008006" key="4">
    <source>
        <dbReference type="Google" id="ProtNLM"/>
    </source>
</evidence>
<dbReference type="HOGENOM" id="CLU_039755_2_0_1"/>
<dbReference type="RefSeq" id="XP_013958124.1">
    <property type="nucleotide sequence ID" value="XM_014102649.1"/>
</dbReference>
<proteinExistence type="predicted"/>
<dbReference type="OMA" id="RENGRWI"/>